<proteinExistence type="predicted"/>
<sequence>MEFNFENADQIGPKLPNLADLKKYLREEKPLYYQVLEEYLRNAAHLINELGAKLERSERQAHDEGKVGEKQRGNEEQLVLHLPEQQQCEEQEIIEPVPALVHDEVEGVEEDEATELRQVPHELLLNEGVVDAVPRAAVVDAVPRAALVVRRRREVIGAREIVLRSRTVRVPIVEEVGHEAASASPQAFHVPVVEGLPAQYQELLVEPEIDPYTVIRNGDGSVIIGCGICPKEFGTLKGWRIHAAKMHTQNGFCHKCGHFVKMPHVRSAEEVAAIMELHSLEWCPKATKTVINDRAAKRRRLELVGRNDEAGHYYIPGRCAVKHQFYHAAN</sequence>
<reference evidence="1" key="1">
    <citation type="submission" date="2012-04" db="EMBL/GenBank/DDBJ databases">
        <title>The Genome Sequence of Loa loa.</title>
        <authorList>
            <consortium name="The Broad Institute Genome Sequencing Platform"/>
            <consortium name="Broad Institute Genome Sequencing Center for Infectious Disease"/>
            <person name="Nutman T.B."/>
            <person name="Fink D.L."/>
            <person name="Russ C."/>
            <person name="Young S."/>
            <person name="Zeng Q."/>
            <person name="Gargeya S."/>
            <person name="Alvarado L."/>
            <person name="Berlin A."/>
            <person name="Chapman S.B."/>
            <person name="Chen Z."/>
            <person name="Freedman E."/>
            <person name="Gellesch M."/>
            <person name="Goldberg J."/>
            <person name="Griggs A."/>
            <person name="Gujja S."/>
            <person name="Heilman E.R."/>
            <person name="Heiman D."/>
            <person name="Howarth C."/>
            <person name="Mehta T."/>
            <person name="Neiman D."/>
            <person name="Pearson M."/>
            <person name="Roberts A."/>
            <person name="Saif S."/>
            <person name="Shea T."/>
            <person name="Shenoy N."/>
            <person name="Sisk P."/>
            <person name="Stolte C."/>
            <person name="Sykes S."/>
            <person name="White J."/>
            <person name="Yandava C."/>
            <person name="Haas B."/>
            <person name="Henn M.R."/>
            <person name="Nusbaum C."/>
            <person name="Birren B."/>
        </authorList>
    </citation>
    <scope>NUCLEOTIDE SEQUENCE [LARGE SCALE GENOMIC DNA]</scope>
</reference>
<accession>A0A1I7V980</accession>
<evidence type="ECO:0000313" key="1">
    <source>
        <dbReference type="Proteomes" id="UP000095285"/>
    </source>
</evidence>
<reference evidence="2" key="2">
    <citation type="submission" date="2016-11" db="UniProtKB">
        <authorList>
            <consortium name="WormBaseParasite"/>
        </authorList>
    </citation>
    <scope>IDENTIFICATION</scope>
</reference>
<protein>
    <submittedName>
        <fullName evidence="2">C2H2-type domain-containing protein</fullName>
    </submittedName>
</protein>
<name>A0A1I7V980_LOALO</name>
<dbReference type="WBParaSite" id="EN70_11241">
    <property type="protein sequence ID" value="EN70_11241"/>
    <property type="gene ID" value="EN70_11241"/>
</dbReference>
<dbReference type="AlphaFoldDB" id="A0A1I7V980"/>
<keyword evidence="1" id="KW-1185">Reference proteome</keyword>
<evidence type="ECO:0000313" key="2">
    <source>
        <dbReference type="WBParaSite" id="EN70_11241"/>
    </source>
</evidence>
<dbReference type="Proteomes" id="UP000095285">
    <property type="component" value="Unassembled WGS sequence"/>
</dbReference>
<organism evidence="1 2">
    <name type="scientific">Loa loa</name>
    <name type="common">Eye worm</name>
    <name type="synonym">Filaria loa</name>
    <dbReference type="NCBI Taxonomy" id="7209"/>
    <lineage>
        <taxon>Eukaryota</taxon>
        <taxon>Metazoa</taxon>
        <taxon>Ecdysozoa</taxon>
        <taxon>Nematoda</taxon>
        <taxon>Chromadorea</taxon>
        <taxon>Rhabditida</taxon>
        <taxon>Spirurina</taxon>
        <taxon>Spiruromorpha</taxon>
        <taxon>Filarioidea</taxon>
        <taxon>Onchocercidae</taxon>
        <taxon>Loa</taxon>
    </lineage>
</organism>